<keyword evidence="1" id="KW-1133">Transmembrane helix</keyword>
<keyword evidence="1" id="KW-0812">Transmembrane</keyword>
<organism evidence="2 3">
    <name type="scientific">Rhodococcus artemisiae</name>
    <dbReference type="NCBI Taxonomy" id="714159"/>
    <lineage>
        <taxon>Bacteria</taxon>
        <taxon>Bacillati</taxon>
        <taxon>Actinomycetota</taxon>
        <taxon>Actinomycetes</taxon>
        <taxon>Mycobacteriales</taxon>
        <taxon>Nocardiaceae</taxon>
        <taxon>Rhodococcus</taxon>
    </lineage>
</organism>
<feature type="transmembrane region" description="Helical" evidence="1">
    <location>
        <begin position="213"/>
        <end position="235"/>
    </location>
</feature>
<accession>A0ABU7LA27</accession>
<reference evidence="2 3" key="1">
    <citation type="submission" date="2023-07" db="EMBL/GenBank/DDBJ databases">
        <authorList>
            <person name="Girao M."/>
            <person name="Carvalho M.F."/>
        </authorList>
    </citation>
    <scope>NUCLEOTIDE SEQUENCE [LARGE SCALE GENOMIC DNA]</scope>
    <source>
        <strain evidence="2 3">YIM65754</strain>
    </source>
</reference>
<feature type="transmembrane region" description="Helical" evidence="1">
    <location>
        <begin position="241"/>
        <end position="263"/>
    </location>
</feature>
<evidence type="ECO:0000256" key="1">
    <source>
        <dbReference type="SAM" id="Phobius"/>
    </source>
</evidence>
<feature type="transmembrane region" description="Helical" evidence="1">
    <location>
        <begin position="328"/>
        <end position="350"/>
    </location>
</feature>
<evidence type="ECO:0000313" key="2">
    <source>
        <dbReference type="EMBL" id="MEE2058406.1"/>
    </source>
</evidence>
<protein>
    <recommendedName>
        <fullName evidence="4">ABC transporter permease</fullName>
    </recommendedName>
</protein>
<evidence type="ECO:0000313" key="3">
    <source>
        <dbReference type="Proteomes" id="UP001336020"/>
    </source>
</evidence>
<comment type="caution">
    <text evidence="2">The sequence shown here is derived from an EMBL/GenBank/DDBJ whole genome shotgun (WGS) entry which is preliminary data.</text>
</comment>
<feature type="transmembrane region" description="Helical" evidence="1">
    <location>
        <begin position="12"/>
        <end position="36"/>
    </location>
</feature>
<dbReference type="RefSeq" id="WP_330133652.1">
    <property type="nucleotide sequence ID" value="NZ_JAUTXY010000005.1"/>
</dbReference>
<proteinExistence type="predicted"/>
<keyword evidence="1" id="KW-0472">Membrane</keyword>
<name>A0ABU7LA27_9NOCA</name>
<keyword evidence="3" id="KW-1185">Reference proteome</keyword>
<feature type="transmembrane region" description="Helical" evidence="1">
    <location>
        <begin position="184"/>
        <end position="206"/>
    </location>
</feature>
<dbReference type="Proteomes" id="UP001336020">
    <property type="component" value="Unassembled WGS sequence"/>
</dbReference>
<dbReference type="EMBL" id="JAUTXY010000005">
    <property type="protein sequence ID" value="MEE2058406.1"/>
    <property type="molecule type" value="Genomic_DNA"/>
</dbReference>
<gene>
    <name evidence="2" type="ORF">Q7514_12830</name>
</gene>
<feature type="transmembrane region" description="Helical" evidence="1">
    <location>
        <begin position="270"/>
        <end position="291"/>
    </location>
</feature>
<sequence>MTATPPATGMPPIARAVALAAGAAAIVGVVLLAFAWPAVTSEPQGLPVGVVGPDASVAQTTEMLETQAGDALLLTREDDRDAAVAAIERREIYGAIVLGDNPAEVPEVVVATAANAQVAQMLQGVADGMQQQIDAQMRMATEAAIAQRSADPAAASTPFTIPHAEVVVTDVVPFSESDPRGAKLSVAAFPLVLGGIAGAVLISFGVRRSAHRIVALVAYGVFGGLLLGGILQGMFGALQGSYWTNAAAIGLALVAITAPIVGLRSLIGTPGIGIGAVLIMLVANPISAATMPAEFLLSPWGAIGQWFPPGAGATLLKELSYFPDASKAFPWAVLAGWTAVGVLLTAIAVVRERGTTAPANDPELVPAG</sequence>
<evidence type="ECO:0008006" key="4">
    <source>
        <dbReference type="Google" id="ProtNLM"/>
    </source>
</evidence>